<dbReference type="AlphaFoldDB" id="A0A8S3UK46"/>
<feature type="repeat" description="ANK" evidence="3">
    <location>
        <begin position="643"/>
        <end position="675"/>
    </location>
</feature>
<feature type="repeat" description="ANK" evidence="3">
    <location>
        <begin position="438"/>
        <end position="470"/>
    </location>
</feature>
<feature type="repeat" description="ANK" evidence="3">
    <location>
        <begin position="709"/>
        <end position="745"/>
    </location>
</feature>
<keyword evidence="1" id="KW-0677">Repeat</keyword>
<dbReference type="PROSITE" id="PS50297">
    <property type="entry name" value="ANK_REP_REGION"/>
    <property type="match status" value="4"/>
</dbReference>
<dbReference type="EMBL" id="CAJPWZ010002690">
    <property type="protein sequence ID" value="CAG2243095.1"/>
    <property type="molecule type" value="Genomic_DNA"/>
</dbReference>
<keyword evidence="2 3" id="KW-0040">ANK repeat</keyword>
<dbReference type="InterPro" id="IPR049050">
    <property type="entry name" value="nSTAND3"/>
</dbReference>
<feature type="repeat" description="ANK" evidence="3">
    <location>
        <begin position="676"/>
        <end position="708"/>
    </location>
</feature>
<keyword evidence="7" id="KW-1185">Reference proteome</keyword>
<evidence type="ECO:0000256" key="3">
    <source>
        <dbReference type="PROSITE-ProRule" id="PRU00023"/>
    </source>
</evidence>
<feature type="repeat" description="ANK" evidence="3">
    <location>
        <begin position="610"/>
        <end position="642"/>
    </location>
</feature>
<dbReference type="InterPro" id="IPR041249">
    <property type="entry name" value="HEPN_DZIP3"/>
</dbReference>
<dbReference type="Pfam" id="PF00023">
    <property type="entry name" value="Ank"/>
    <property type="match status" value="1"/>
</dbReference>
<dbReference type="Pfam" id="PF18738">
    <property type="entry name" value="HEPN_DZIP3"/>
    <property type="match status" value="1"/>
</dbReference>
<sequence length="787" mass="89478">MEMDTDSGLQATAISHEEENYLRNLAEIQIGDKLPFPQDKSADADLTRLKYYRNKVMHSDDGTILDNSFNNWWDEISQAIIRIGGSSFEEYCNSLKVRKLDSDEREIRTEINNIRRMFDTVPKGIRKIYERTISEWEKETVAETRAIRRLAEMIAVDNIAVAVGPSGCGKSTAIHYIALQLAVLHDYDILIVCNVDEMRQFYNPDSKQVFVIDDVVGAGTFNENKARKWLEMSNDINIILEGNRVKLLASSRTHIFQERMIESINILSKYSLDFASSDYCLTLDDRTHIANIYLTTDEILSLHMCEIAKYVVVSLPEKTIFSLLMSMMDQDFRDIIIILLTKAMKLDQMYWDGETPLFKAACKGYLRYYSKQYIRLPGHLPTALPPPLPAYQINDDIFEQGKPFNSASPVANHSLTVKSHLENISNKRQSRFERNELYRISPLQIAASKGNTEIVQLLLCHNAETDYDTESNHIASPLYIASNQGFTDIVHLIINSKSNFDEKVSTIQTHKLKGYIQSNLRSSLHAAVEKGHSDIVSILLDHKLNLDHYLDHLPKTTQHVKFNMNFYWDMVAIAIVKDHDELVKSYIVGSIQTVKLLLKHNSNPNICNKDSKSPLHIASWKGHTEIVKLLLEYKSDPNILDLEKQSVLHVATYRHRIEIVKLLLQHKVHTDLCNDKGQSALYIASVKGLTVIVKLLLESNCDMNLCNEDGESPLFAASSQGWCPSYLSIVKLLLDHNCNPNVCNKDKKTPLIIAAKLSTDVAKLVKLLLDHNSDPNLCDKDNCSPLL</sequence>
<name>A0A8S3UK46_MYTED</name>
<evidence type="ECO:0000256" key="1">
    <source>
        <dbReference type="ARBA" id="ARBA00022737"/>
    </source>
</evidence>
<dbReference type="SMART" id="SM00248">
    <property type="entry name" value="ANK"/>
    <property type="match status" value="9"/>
</dbReference>
<dbReference type="Gene3D" id="1.25.40.20">
    <property type="entry name" value="Ankyrin repeat-containing domain"/>
    <property type="match status" value="3"/>
</dbReference>
<dbReference type="InterPro" id="IPR027417">
    <property type="entry name" value="P-loop_NTPase"/>
</dbReference>
<dbReference type="Pfam" id="PF12796">
    <property type="entry name" value="Ank_2"/>
    <property type="match status" value="3"/>
</dbReference>
<dbReference type="PANTHER" id="PTHR24178">
    <property type="entry name" value="MOLTING PROTEIN MLT-4"/>
    <property type="match status" value="1"/>
</dbReference>
<evidence type="ECO:0000313" key="6">
    <source>
        <dbReference type="EMBL" id="CAG2243095.1"/>
    </source>
</evidence>
<organism evidence="6 7">
    <name type="scientific">Mytilus edulis</name>
    <name type="common">Blue mussel</name>
    <dbReference type="NCBI Taxonomy" id="6550"/>
    <lineage>
        <taxon>Eukaryota</taxon>
        <taxon>Metazoa</taxon>
        <taxon>Spiralia</taxon>
        <taxon>Lophotrochozoa</taxon>
        <taxon>Mollusca</taxon>
        <taxon>Bivalvia</taxon>
        <taxon>Autobranchia</taxon>
        <taxon>Pteriomorphia</taxon>
        <taxon>Mytilida</taxon>
        <taxon>Mytiloidea</taxon>
        <taxon>Mytilidae</taxon>
        <taxon>Mytilinae</taxon>
        <taxon>Mytilus</taxon>
    </lineage>
</organism>
<dbReference type="OrthoDB" id="10409586at2759"/>
<protein>
    <submittedName>
        <fullName evidence="6">ANK</fullName>
    </submittedName>
</protein>
<dbReference type="Pfam" id="PF20720">
    <property type="entry name" value="nSTAND3"/>
    <property type="match status" value="1"/>
</dbReference>
<proteinExistence type="predicted"/>
<feature type="repeat" description="ANK" evidence="3">
    <location>
        <begin position="519"/>
        <end position="551"/>
    </location>
</feature>
<dbReference type="PROSITE" id="PS50088">
    <property type="entry name" value="ANK_REPEAT"/>
    <property type="match status" value="7"/>
</dbReference>
<evidence type="ECO:0000259" key="4">
    <source>
        <dbReference type="Pfam" id="PF18738"/>
    </source>
</evidence>
<reference evidence="6" key="1">
    <citation type="submission" date="2021-03" db="EMBL/GenBank/DDBJ databases">
        <authorList>
            <person name="Bekaert M."/>
        </authorList>
    </citation>
    <scope>NUCLEOTIDE SEQUENCE</scope>
</reference>
<dbReference type="SUPFAM" id="SSF52540">
    <property type="entry name" value="P-loop containing nucleoside triphosphate hydrolases"/>
    <property type="match status" value="1"/>
</dbReference>
<evidence type="ECO:0000256" key="2">
    <source>
        <dbReference type="ARBA" id="ARBA00023043"/>
    </source>
</evidence>
<dbReference type="InterPro" id="IPR002110">
    <property type="entry name" value="Ankyrin_rpt"/>
</dbReference>
<dbReference type="SUPFAM" id="SSF48403">
    <property type="entry name" value="Ankyrin repeat"/>
    <property type="match status" value="1"/>
</dbReference>
<feature type="repeat" description="ANK" evidence="3">
    <location>
        <begin position="746"/>
        <end position="780"/>
    </location>
</feature>
<dbReference type="Proteomes" id="UP000683360">
    <property type="component" value="Unassembled WGS sequence"/>
</dbReference>
<feature type="domain" description="Novel STAND NTPase 3" evidence="5">
    <location>
        <begin position="143"/>
        <end position="274"/>
    </location>
</feature>
<dbReference type="InterPro" id="IPR036770">
    <property type="entry name" value="Ankyrin_rpt-contain_sf"/>
</dbReference>
<evidence type="ECO:0000313" key="7">
    <source>
        <dbReference type="Proteomes" id="UP000683360"/>
    </source>
</evidence>
<gene>
    <name evidence="6" type="ORF">MEDL_55164</name>
</gene>
<comment type="caution">
    <text evidence="6">The sequence shown here is derived from an EMBL/GenBank/DDBJ whole genome shotgun (WGS) entry which is preliminary data.</text>
</comment>
<evidence type="ECO:0000259" key="5">
    <source>
        <dbReference type="Pfam" id="PF20720"/>
    </source>
</evidence>
<feature type="domain" description="DZIP3-like HEPN" evidence="4">
    <location>
        <begin position="32"/>
        <end position="105"/>
    </location>
</feature>
<accession>A0A8S3UK46</accession>